<accession>A0A6B2JFJ9</accession>
<evidence type="ECO:0000313" key="1">
    <source>
        <dbReference type="EMBL" id="NDU99820.1"/>
    </source>
</evidence>
<comment type="caution">
    <text evidence="1">The sequence shown here is derived from an EMBL/GenBank/DDBJ whole genome shotgun (WGS) entry which is preliminary data.</text>
</comment>
<gene>
    <name evidence="1" type="ORF">GZA08_02385</name>
</gene>
<protein>
    <submittedName>
        <fullName evidence="1">Uncharacterized protein</fullName>
    </submittedName>
</protein>
<dbReference type="AlphaFoldDB" id="A0A6B2JFJ9"/>
<keyword evidence="2" id="KW-1185">Reference proteome</keyword>
<dbReference type="Proteomes" id="UP000474757">
    <property type="component" value="Unassembled WGS sequence"/>
</dbReference>
<dbReference type="RefSeq" id="WP_163889619.1">
    <property type="nucleotide sequence ID" value="NZ_JAAFYS010000001.1"/>
</dbReference>
<organism evidence="1 2">
    <name type="scientific">Pseudoroseicyclus tamaricis</name>
    <dbReference type="NCBI Taxonomy" id="2705421"/>
    <lineage>
        <taxon>Bacteria</taxon>
        <taxon>Pseudomonadati</taxon>
        <taxon>Pseudomonadota</taxon>
        <taxon>Alphaproteobacteria</taxon>
        <taxon>Rhodobacterales</taxon>
        <taxon>Paracoccaceae</taxon>
        <taxon>Pseudoroseicyclus</taxon>
    </lineage>
</organism>
<sequence>MAPSKPDIPKKLAARVRGAQARVTDLRDSLIHNHKRRLQAQAELDVFRRHPEAYAADRYGNHGVDSYPVQTRTRRLADDVAYHSSRIS</sequence>
<proteinExistence type="predicted"/>
<dbReference type="EMBL" id="JAAGAB010000001">
    <property type="protein sequence ID" value="NDU99820.1"/>
    <property type="molecule type" value="Genomic_DNA"/>
</dbReference>
<reference evidence="1 2" key="1">
    <citation type="submission" date="2020-02" db="EMBL/GenBank/DDBJ databases">
        <title>Pseudoroseicyclus tamarix, sp. nov., isolated from offshore sediment of a Tamarix chinensis forest.</title>
        <authorList>
            <person name="Gai Y."/>
        </authorList>
    </citation>
    <scope>NUCLEOTIDE SEQUENCE [LARGE SCALE GENOMIC DNA]</scope>
    <source>
        <strain evidence="1 2">CLL3-39</strain>
    </source>
</reference>
<evidence type="ECO:0000313" key="2">
    <source>
        <dbReference type="Proteomes" id="UP000474757"/>
    </source>
</evidence>
<name>A0A6B2JFJ9_9RHOB</name>